<evidence type="ECO:0000256" key="1">
    <source>
        <dbReference type="ARBA" id="ARBA00022801"/>
    </source>
</evidence>
<dbReference type="VEuPathDB" id="FungiDB:KRP22_14835"/>
<accession>H3GML0</accession>
<dbReference type="InParanoid" id="H3GML0"/>
<evidence type="ECO:0000259" key="2">
    <source>
        <dbReference type="Pfam" id="PF13472"/>
    </source>
</evidence>
<dbReference type="EMBL" id="DS566023">
    <property type="status" value="NOT_ANNOTATED_CDS"/>
    <property type="molecule type" value="Genomic_DNA"/>
</dbReference>
<protein>
    <recommendedName>
        <fullName evidence="2">SGNH hydrolase-type esterase domain-containing protein</fullName>
    </recommendedName>
</protein>
<dbReference type="InterPro" id="IPR036514">
    <property type="entry name" value="SGNH_hydro_sf"/>
</dbReference>
<dbReference type="OMA" id="KMQQFPG"/>
<dbReference type="STRING" id="164328.H3GML0"/>
<proteinExistence type="predicted"/>
<keyword evidence="4" id="KW-1185">Reference proteome</keyword>
<dbReference type="EnsemblProtists" id="Phyra77745">
    <property type="protein sequence ID" value="Phyra77745"/>
    <property type="gene ID" value="Phyra77745"/>
</dbReference>
<dbReference type="RefSeq" id="XP_067743001.1">
    <property type="nucleotide sequence ID" value="XM_067893478.1"/>
</dbReference>
<keyword evidence="1" id="KW-0378">Hydrolase</keyword>
<name>H3GML0_PHYRM</name>
<evidence type="ECO:0000313" key="3">
    <source>
        <dbReference type="EnsemblProtists" id="Phyra77745"/>
    </source>
</evidence>
<feature type="domain" description="SGNH hydrolase-type esterase" evidence="2">
    <location>
        <begin position="43"/>
        <end position="237"/>
    </location>
</feature>
<dbReference type="eggNOG" id="KOG3035">
    <property type="taxonomic scope" value="Eukaryota"/>
</dbReference>
<dbReference type="Gene3D" id="3.40.50.1110">
    <property type="entry name" value="SGNH hydrolase"/>
    <property type="match status" value="1"/>
</dbReference>
<reference evidence="3" key="2">
    <citation type="submission" date="2015-06" db="UniProtKB">
        <authorList>
            <consortium name="EnsemblProtists"/>
        </authorList>
    </citation>
    <scope>IDENTIFICATION</scope>
    <source>
        <strain evidence="3">Pr102</strain>
    </source>
</reference>
<dbReference type="Pfam" id="PF13472">
    <property type="entry name" value="Lipase_GDSL_2"/>
    <property type="match status" value="1"/>
</dbReference>
<dbReference type="InterPro" id="IPR045136">
    <property type="entry name" value="Iah1-like"/>
</dbReference>
<dbReference type="VEuPathDB" id="FungiDB:KRP23_8079"/>
<dbReference type="PANTHER" id="PTHR14209:SF19">
    <property type="entry name" value="ISOAMYL ACETATE-HYDROLYZING ESTERASE 1 HOMOLOG"/>
    <property type="match status" value="1"/>
</dbReference>
<dbReference type="Proteomes" id="UP000005238">
    <property type="component" value="Unassembled WGS sequence"/>
</dbReference>
<dbReference type="SUPFAM" id="SSF52266">
    <property type="entry name" value="SGNH hydrolase"/>
    <property type="match status" value="1"/>
</dbReference>
<reference evidence="4" key="1">
    <citation type="journal article" date="2006" name="Science">
        <title>Phytophthora genome sequences uncover evolutionary origins and mechanisms of pathogenesis.</title>
        <authorList>
            <person name="Tyler B.M."/>
            <person name="Tripathy S."/>
            <person name="Zhang X."/>
            <person name="Dehal P."/>
            <person name="Jiang R.H."/>
            <person name="Aerts A."/>
            <person name="Arredondo F.D."/>
            <person name="Baxter L."/>
            <person name="Bensasson D."/>
            <person name="Beynon J.L."/>
            <person name="Chapman J."/>
            <person name="Damasceno C.M."/>
            <person name="Dorrance A.E."/>
            <person name="Dou D."/>
            <person name="Dickerman A.W."/>
            <person name="Dubchak I.L."/>
            <person name="Garbelotto M."/>
            <person name="Gijzen M."/>
            <person name="Gordon S.G."/>
            <person name="Govers F."/>
            <person name="Grunwald N.J."/>
            <person name="Huang W."/>
            <person name="Ivors K.L."/>
            <person name="Jones R.W."/>
            <person name="Kamoun S."/>
            <person name="Krampis K."/>
            <person name="Lamour K.H."/>
            <person name="Lee M.K."/>
            <person name="McDonald W.H."/>
            <person name="Medina M."/>
            <person name="Meijer H.J."/>
            <person name="Nordberg E.K."/>
            <person name="Maclean D.J."/>
            <person name="Ospina-Giraldo M.D."/>
            <person name="Morris P.F."/>
            <person name="Phuntumart V."/>
            <person name="Putnam N.H."/>
            <person name="Rash S."/>
            <person name="Rose J.K."/>
            <person name="Sakihama Y."/>
            <person name="Salamov A.A."/>
            <person name="Savidor A."/>
            <person name="Scheuring C.F."/>
            <person name="Smith B.M."/>
            <person name="Sobral B.W."/>
            <person name="Terry A."/>
            <person name="Torto-Alalibo T.A."/>
            <person name="Win J."/>
            <person name="Xu Z."/>
            <person name="Zhang H."/>
            <person name="Grigoriev I.V."/>
            <person name="Rokhsar D.S."/>
            <person name="Boore J.L."/>
        </authorList>
    </citation>
    <scope>NUCLEOTIDE SEQUENCE [LARGE SCALE GENOMIC DNA]</scope>
    <source>
        <strain evidence="4">Pr102</strain>
    </source>
</reference>
<sequence length="284" mass="31081">MLLTLRAKCLLLGFLAAAAVVAWLVIALADTKPDPRPVVLLTGDSLTQHGTDVAKSGWAAMLQDKYSRTADVVTRGLPGYNTKWFLKYIAPTIEREIRKRVYTTPSLITIWFGANDAALATGYDSETHVPIEAYKDNLKKIVSGFWRAAPTADILLITPPHVNDSARAEMAKEQNGTIDRTNAMAKKYAQACVETGASIGVPVLDLNSYFNAMNESTRDALLLTSDGLHFNISGNQLVYLQVVTKIADEFPSLAAKLELWQFPGASNYAAQDPWTSEDGSDEDR</sequence>
<dbReference type="CDD" id="cd01838">
    <property type="entry name" value="Isoamyl_acetate_hydrolase_like"/>
    <property type="match status" value="1"/>
</dbReference>
<dbReference type="PANTHER" id="PTHR14209">
    <property type="entry name" value="ISOAMYL ACETATE-HYDROLYZING ESTERASE 1"/>
    <property type="match status" value="1"/>
</dbReference>
<dbReference type="HOGENOM" id="CLU_051989_0_1_1"/>
<dbReference type="GeneID" id="94229258"/>
<dbReference type="FunFam" id="3.40.50.1110:FF:000002">
    <property type="entry name" value="isoamyl acetate-hydrolyzing esterase 1 homolog"/>
    <property type="match status" value="1"/>
</dbReference>
<dbReference type="VEuPathDB" id="FungiDB:KRP22_12635"/>
<dbReference type="InterPro" id="IPR013830">
    <property type="entry name" value="SGNH_hydro"/>
</dbReference>
<organism evidence="3 4">
    <name type="scientific">Phytophthora ramorum</name>
    <name type="common">Sudden oak death agent</name>
    <dbReference type="NCBI Taxonomy" id="164328"/>
    <lineage>
        <taxon>Eukaryota</taxon>
        <taxon>Sar</taxon>
        <taxon>Stramenopiles</taxon>
        <taxon>Oomycota</taxon>
        <taxon>Peronosporomycetes</taxon>
        <taxon>Peronosporales</taxon>
        <taxon>Peronosporaceae</taxon>
        <taxon>Phytophthora</taxon>
    </lineage>
</organism>
<evidence type="ECO:0000313" key="4">
    <source>
        <dbReference type="Proteomes" id="UP000005238"/>
    </source>
</evidence>
<dbReference type="GO" id="GO:0016787">
    <property type="term" value="F:hydrolase activity"/>
    <property type="evidence" value="ECO:0007669"/>
    <property type="project" value="UniProtKB-KW"/>
</dbReference>
<dbReference type="AlphaFoldDB" id="H3GML0"/>
<dbReference type="OrthoDB" id="671439at2759"/>